<evidence type="ECO:0008006" key="4">
    <source>
        <dbReference type="Google" id="ProtNLM"/>
    </source>
</evidence>
<sequence length="81" mass="8899">MVNGHTGSVVLSRRWSAFLLVAGAWNWLIWPRFAKAIWDDPRAWDDGSPTSFLTVHAVLIVTALTIGTVTALLGLKGLRAR</sequence>
<gene>
    <name evidence="2" type="ORF">GCM10020369_52510</name>
</gene>
<keyword evidence="1" id="KW-0812">Transmembrane</keyword>
<evidence type="ECO:0000256" key="1">
    <source>
        <dbReference type="SAM" id="Phobius"/>
    </source>
</evidence>
<evidence type="ECO:0000313" key="3">
    <source>
        <dbReference type="Proteomes" id="UP001501676"/>
    </source>
</evidence>
<accession>A0ABP6T4B5</accession>
<reference evidence="3" key="1">
    <citation type="journal article" date="2019" name="Int. J. Syst. Evol. Microbiol.">
        <title>The Global Catalogue of Microorganisms (GCM) 10K type strain sequencing project: providing services to taxonomists for standard genome sequencing and annotation.</title>
        <authorList>
            <consortium name="The Broad Institute Genomics Platform"/>
            <consortium name="The Broad Institute Genome Sequencing Center for Infectious Disease"/>
            <person name="Wu L."/>
            <person name="Ma J."/>
        </authorList>
    </citation>
    <scope>NUCLEOTIDE SEQUENCE [LARGE SCALE GENOMIC DNA]</scope>
    <source>
        <strain evidence="3">JCM 9458</strain>
    </source>
</reference>
<name>A0ABP6T4B5_9ACTN</name>
<keyword evidence="3" id="KW-1185">Reference proteome</keyword>
<dbReference type="Pfam" id="PF26606">
    <property type="entry name" value="SCO4848"/>
    <property type="match status" value="1"/>
</dbReference>
<keyword evidence="1" id="KW-0472">Membrane</keyword>
<feature type="transmembrane region" description="Helical" evidence="1">
    <location>
        <begin position="15"/>
        <end position="33"/>
    </location>
</feature>
<organism evidence="2 3">
    <name type="scientific">Cryptosporangium minutisporangium</name>
    <dbReference type="NCBI Taxonomy" id="113569"/>
    <lineage>
        <taxon>Bacteria</taxon>
        <taxon>Bacillati</taxon>
        <taxon>Actinomycetota</taxon>
        <taxon>Actinomycetes</taxon>
        <taxon>Cryptosporangiales</taxon>
        <taxon>Cryptosporangiaceae</taxon>
        <taxon>Cryptosporangium</taxon>
    </lineage>
</organism>
<dbReference type="NCBIfam" id="NF046117">
    <property type="entry name" value="SCO4848_fam"/>
    <property type="match status" value="1"/>
</dbReference>
<protein>
    <recommendedName>
        <fullName evidence="4">Integral membrane protein</fullName>
    </recommendedName>
</protein>
<dbReference type="Proteomes" id="UP001501676">
    <property type="component" value="Unassembled WGS sequence"/>
</dbReference>
<evidence type="ECO:0000313" key="2">
    <source>
        <dbReference type="EMBL" id="GAA3392100.1"/>
    </source>
</evidence>
<dbReference type="InterPro" id="IPR058061">
    <property type="entry name" value="SCO4848-like"/>
</dbReference>
<dbReference type="EMBL" id="BAAAYN010000036">
    <property type="protein sequence ID" value="GAA3392100.1"/>
    <property type="molecule type" value="Genomic_DNA"/>
</dbReference>
<comment type="caution">
    <text evidence="2">The sequence shown here is derived from an EMBL/GenBank/DDBJ whole genome shotgun (WGS) entry which is preliminary data.</text>
</comment>
<keyword evidence="1" id="KW-1133">Transmembrane helix</keyword>
<feature type="transmembrane region" description="Helical" evidence="1">
    <location>
        <begin position="53"/>
        <end position="75"/>
    </location>
</feature>
<proteinExistence type="predicted"/>